<proteinExistence type="inferred from homology"/>
<evidence type="ECO:0000313" key="7">
    <source>
        <dbReference type="EMBL" id="ETO30087.1"/>
    </source>
</evidence>
<feature type="domain" description="Gamma tubulin complex component C-terminal" evidence="6">
    <location>
        <begin position="52"/>
        <end position="247"/>
    </location>
</feature>
<dbReference type="GO" id="GO:0000930">
    <property type="term" value="C:gamma-tubulin complex"/>
    <property type="evidence" value="ECO:0007669"/>
    <property type="project" value="TreeGrafter"/>
</dbReference>
<keyword evidence="2 5" id="KW-0963">Cytoplasm</keyword>
<evidence type="ECO:0000256" key="2">
    <source>
        <dbReference type="ARBA" id="ARBA00022490"/>
    </source>
</evidence>
<keyword evidence="4 5" id="KW-0206">Cytoskeleton</keyword>
<comment type="caution">
    <text evidence="7">The sequence shown here is derived from an EMBL/GenBank/DDBJ whole genome shotgun (WGS) entry which is preliminary data.</text>
</comment>
<evidence type="ECO:0000313" key="8">
    <source>
        <dbReference type="Proteomes" id="UP000023152"/>
    </source>
</evidence>
<dbReference type="InterPro" id="IPR042241">
    <property type="entry name" value="GCP_C_sf"/>
</dbReference>
<protein>
    <recommendedName>
        <fullName evidence="5">Spindle pole body component</fullName>
    </recommendedName>
</protein>
<sequence>INENDDFRSNLRELVSNLYSCLLSINLDYQWMPEGRDYHNDLFFSLIFCNHKDIIEKYNQIFIYLLYINHTKRLLADLWLELHKHARCEWTFMLNVFIRECLHVMENIMNFTNTQIHYHIWEKHLVHKITYEMTNIFDFETIHREFVDMLLETCFLHNTQQELRKCIKKWMDTIHQLISCANQLILSTSSETTLESTTEIIQGIAHLRREFQMTSKFVTKLLQQLSQTRTGTNAINLLTHLDFNRFYELC</sequence>
<keyword evidence="3 5" id="KW-0493">Microtubule</keyword>
<evidence type="ECO:0000256" key="1">
    <source>
        <dbReference type="ARBA" id="ARBA00010337"/>
    </source>
</evidence>
<dbReference type="EMBL" id="ASPP01005678">
    <property type="protein sequence ID" value="ETO30087.1"/>
    <property type="molecule type" value="Genomic_DNA"/>
</dbReference>
<gene>
    <name evidence="7" type="ORF">RFI_07030</name>
</gene>
<dbReference type="Pfam" id="PF04130">
    <property type="entry name" value="GCP_C_terminal"/>
    <property type="match status" value="1"/>
</dbReference>
<dbReference type="PANTHER" id="PTHR19302">
    <property type="entry name" value="GAMMA TUBULIN COMPLEX PROTEIN"/>
    <property type="match status" value="1"/>
</dbReference>
<dbReference type="Proteomes" id="UP000023152">
    <property type="component" value="Unassembled WGS sequence"/>
</dbReference>
<dbReference type="GO" id="GO:0031122">
    <property type="term" value="P:cytoplasmic microtubule organization"/>
    <property type="evidence" value="ECO:0007669"/>
    <property type="project" value="TreeGrafter"/>
</dbReference>
<evidence type="ECO:0000256" key="4">
    <source>
        <dbReference type="ARBA" id="ARBA00023212"/>
    </source>
</evidence>
<dbReference type="GO" id="GO:0051225">
    <property type="term" value="P:spindle assembly"/>
    <property type="evidence" value="ECO:0007669"/>
    <property type="project" value="TreeGrafter"/>
</dbReference>
<accession>X6NXT1</accession>
<dbReference type="InterPro" id="IPR040457">
    <property type="entry name" value="GCP_C"/>
</dbReference>
<dbReference type="GO" id="GO:0007020">
    <property type="term" value="P:microtubule nucleation"/>
    <property type="evidence" value="ECO:0007669"/>
    <property type="project" value="InterPro"/>
</dbReference>
<evidence type="ECO:0000259" key="6">
    <source>
        <dbReference type="Pfam" id="PF04130"/>
    </source>
</evidence>
<dbReference type="OrthoDB" id="775571at2759"/>
<dbReference type="Gene3D" id="1.20.120.1900">
    <property type="entry name" value="Gamma-tubulin complex, C-terminal domain"/>
    <property type="match status" value="1"/>
</dbReference>
<dbReference type="GO" id="GO:0043015">
    <property type="term" value="F:gamma-tubulin binding"/>
    <property type="evidence" value="ECO:0007669"/>
    <property type="project" value="InterPro"/>
</dbReference>
<dbReference type="GO" id="GO:0000278">
    <property type="term" value="P:mitotic cell cycle"/>
    <property type="evidence" value="ECO:0007669"/>
    <property type="project" value="TreeGrafter"/>
</dbReference>
<feature type="non-terminal residue" evidence="7">
    <location>
        <position position="1"/>
    </location>
</feature>
<reference evidence="7 8" key="1">
    <citation type="journal article" date="2013" name="Curr. Biol.">
        <title>The Genome of the Foraminiferan Reticulomyxa filosa.</title>
        <authorList>
            <person name="Glockner G."/>
            <person name="Hulsmann N."/>
            <person name="Schleicher M."/>
            <person name="Noegel A.A."/>
            <person name="Eichinger L."/>
            <person name="Gallinger C."/>
            <person name="Pawlowski J."/>
            <person name="Sierra R."/>
            <person name="Euteneuer U."/>
            <person name="Pillet L."/>
            <person name="Moustafa A."/>
            <person name="Platzer M."/>
            <person name="Groth M."/>
            <person name="Szafranski K."/>
            <person name="Schliwa M."/>
        </authorList>
    </citation>
    <scope>NUCLEOTIDE SEQUENCE [LARGE SCALE GENOMIC DNA]</scope>
</reference>
<organism evidence="7 8">
    <name type="scientific">Reticulomyxa filosa</name>
    <dbReference type="NCBI Taxonomy" id="46433"/>
    <lineage>
        <taxon>Eukaryota</taxon>
        <taxon>Sar</taxon>
        <taxon>Rhizaria</taxon>
        <taxon>Retaria</taxon>
        <taxon>Foraminifera</taxon>
        <taxon>Monothalamids</taxon>
        <taxon>Reticulomyxidae</taxon>
        <taxon>Reticulomyxa</taxon>
    </lineage>
</organism>
<comment type="subcellular location">
    <subcellularLocation>
        <location evidence="5">Cytoplasm</location>
        <location evidence="5">Cytoskeleton</location>
        <location evidence="5">Microtubule organizing center</location>
    </subcellularLocation>
</comment>
<evidence type="ECO:0000256" key="5">
    <source>
        <dbReference type="RuleBase" id="RU363050"/>
    </source>
</evidence>
<name>X6NXT1_RETFI</name>
<dbReference type="GO" id="GO:0000922">
    <property type="term" value="C:spindle pole"/>
    <property type="evidence" value="ECO:0007669"/>
    <property type="project" value="InterPro"/>
</dbReference>
<dbReference type="GO" id="GO:0051321">
    <property type="term" value="P:meiotic cell cycle"/>
    <property type="evidence" value="ECO:0007669"/>
    <property type="project" value="TreeGrafter"/>
</dbReference>
<dbReference type="InterPro" id="IPR007259">
    <property type="entry name" value="GCP"/>
</dbReference>
<comment type="similarity">
    <text evidence="1 5">Belongs to the TUBGCP family.</text>
</comment>
<keyword evidence="8" id="KW-1185">Reference proteome</keyword>
<dbReference type="GO" id="GO:0005874">
    <property type="term" value="C:microtubule"/>
    <property type="evidence" value="ECO:0007669"/>
    <property type="project" value="UniProtKB-KW"/>
</dbReference>
<dbReference type="GO" id="GO:0051011">
    <property type="term" value="F:microtubule minus-end binding"/>
    <property type="evidence" value="ECO:0007669"/>
    <property type="project" value="TreeGrafter"/>
</dbReference>
<evidence type="ECO:0000256" key="3">
    <source>
        <dbReference type="ARBA" id="ARBA00022701"/>
    </source>
</evidence>
<dbReference type="AlphaFoldDB" id="X6NXT1"/>